<dbReference type="InterPro" id="IPR038449">
    <property type="entry name" value="SirA_sf"/>
</dbReference>
<reference evidence="2" key="1">
    <citation type="submission" date="2015-07" db="EMBL/GenBank/DDBJ databases">
        <title>Fjat-10053 dsm26.</title>
        <authorList>
            <person name="Liu B."/>
            <person name="Wang J."/>
            <person name="Zhu Y."/>
            <person name="Liu G."/>
            <person name="Chen Q."/>
            <person name="Chen Z."/>
            <person name="Lan J."/>
            <person name="Che J."/>
            <person name="Ge C."/>
            <person name="Shi H."/>
            <person name="Pan Z."/>
            <person name="Liu X."/>
        </authorList>
    </citation>
    <scope>NUCLEOTIDE SEQUENCE [LARGE SCALE GENOMIC DNA]</scope>
    <source>
        <strain evidence="2">DSM 26</strain>
    </source>
</reference>
<protein>
    <recommendedName>
        <fullName evidence="3">Sporulation inhibitor of replication protein SirA</fullName>
    </recommendedName>
</protein>
<dbReference type="OrthoDB" id="2736584at2"/>
<dbReference type="Gene3D" id="3.30.310.250">
    <property type="entry name" value="Sporulation inhibitor of replication protein SirA"/>
    <property type="match status" value="1"/>
</dbReference>
<dbReference type="AlphaFoldDB" id="A0A0L0QNR1"/>
<evidence type="ECO:0008006" key="3">
    <source>
        <dbReference type="Google" id="ProtNLM"/>
    </source>
</evidence>
<dbReference type="PATRIC" id="fig|1473.5.peg.2315"/>
<dbReference type="GeneID" id="66870591"/>
<evidence type="ECO:0000313" key="2">
    <source>
        <dbReference type="Proteomes" id="UP000036780"/>
    </source>
</evidence>
<organism evidence="1 2">
    <name type="scientific">Virgibacillus pantothenticus</name>
    <dbReference type="NCBI Taxonomy" id="1473"/>
    <lineage>
        <taxon>Bacteria</taxon>
        <taxon>Bacillati</taxon>
        <taxon>Bacillota</taxon>
        <taxon>Bacilli</taxon>
        <taxon>Bacillales</taxon>
        <taxon>Bacillaceae</taxon>
        <taxon>Virgibacillus</taxon>
    </lineage>
</organism>
<dbReference type="EMBL" id="LGTO01000007">
    <property type="protein sequence ID" value="KNE20270.1"/>
    <property type="molecule type" value="Genomic_DNA"/>
</dbReference>
<dbReference type="Pfam" id="PF10747">
    <property type="entry name" value="SirA"/>
    <property type="match status" value="1"/>
</dbReference>
<accession>A0A0L0QNR1</accession>
<name>A0A0L0QNR1_VIRPA</name>
<dbReference type="RefSeq" id="WP_050352840.1">
    <property type="nucleotide sequence ID" value="NZ_BOSN01000001.1"/>
</dbReference>
<comment type="caution">
    <text evidence="1">The sequence shown here is derived from an EMBL/GenBank/DDBJ whole genome shotgun (WGS) entry which is preliminary data.</text>
</comment>
<gene>
    <name evidence="1" type="ORF">AFK71_17945</name>
</gene>
<proteinExistence type="predicted"/>
<evidence type="ECO:0000313" key="1">
    <source>
        <dbReference type="EMBL" id="KNE20270.1"/>
    </source>
</evidence>
<keyword evidence="2" id="KW-1185">Reference proteome</keyword>
<dbReference type="InterPro" id="IPR019683">
    <property type="entry name" value="SirA"/>
</dbReference>
<sequence>MYTYSIYHLTEEVAMYYFHKSSILYRFLREFESLPYRADLRRQFEYITDRICYDQILLSIQRHESTNLFVNIDKDKVSLYNRKAFISLHISEKQLKFHCKTLESAEELLFPILRSYHPLLFVVGDNIKNFGWITPLLEYSRLEQNEVLYS</sequence>
<dbReference type="Proteomes" id="UP000036780">
    <property type="component" value="Unassembled WGS sequence"/>
</dbReference>